<dbReference type="Proteomes" id="UP000199403">
    <property type="component" value="Unassembled WGS sequence"/>
</dbReference>
<dbReference type="STRING" id="1416801.SAMN05192553_101660"/>
<feature type="signal peptide" evidence="1">
    <location>
        <begin position="1"/>
        <end position="20"/>
    </location>
</feature>
<evidence type="ECO:0000313" key="3">
    <source>
        <dbReference type="Proteomes" id="UP000199403"/>
    </source>
</evidence>
<keyword evidence="3" id="KW-1185">Reference proteome</keyword>
<organism evidence="2 3">
    <name type="scientific">Cyclobacterium xiamenense</name>
    <dbReference type="NCBI Taxonomy" id="1297121"/>
    <lineage>
        <taxon>Bacteria</taxon>
        <taxon>Pseudomonadati</taxon>
        <taxon>Bacteroidota</taxon>
        <taxon>Cytophagia</taxon>
        <taxon>Cytophagales</taxon>
        <taxon>Cyclobacteriaceae</taxon>
        <taxon>Cyclobacterium</taxon>
    </lineage>
</organism>
<dbReference type="AlphaFoldDB" id="A0A1H6U628"/>
<name>A0A1H6U628_9BACT</name>
<dbReference type="EMBL" id="FNZH01000001">
    <property type="protein sequence ID" value="SEI87763.1"/>
    <property type="molecule type" value="Genomic_DNA"/>
</dbReference>
<proteinExistence type="predicted"/>
<gene>
    <name evidence="2" type="ORF">SAMN05192553_101660</name>
</gene>
<dbReference type="OrthoDB" id="978692at2"/>
<dbReference type="RefSeq" id="WP_143057536.1">
    <property type="nucleotide sequence ID" value="NZ_FNZH01000001.1"/>
</dbReference>
<protein>
    <recommendedName>
        <fullName evidence="4">Outer membrane protein beta-barrel domain-containing protein</fullName>
    </recommendedName>
</protein>
<accession>A0A1H6U628</accession>
<feature type="chain" id="PRO_5011691447" description="Outer membrane protein beta-barrel domain-containing protein" evidence="1">
    <location>
        <begin position="21"/>
        <end position="178"/>
    </location>
</feature>
<keyword evidence="1" id="KW-0732">Signal</keyword>
<reference evidence="3" key="1">
    <citation type="submission" date="2016-10" db="EMBL/GenBank/DDBJ databases">
        <authorList>
            <person name="Varghese N."/>
            <person name="Submissions S."/>
        </authorList>
    </citation>
    <scope>NUCLEOTIDE SEQUENCE [LARGE SCALE GENOMIC DNA]</scope>
    <source>
        <strain evidence="3">IBRC-M 10761</strain>
    </source>
</reference>
<evidence type="ECO:0000256" key="1">
    <source>
        <dbReference type="SAM" id="SignalP"/>
    </source>
</evidence>
<evidence type="ECO:0000313" key="2">
    <source>
        <dbReference type="EMBL" id="SEI87763.1"/>
    </source>
</evidence>
<sequence length="178" mass="20137">MNTVTIFFVVVLLIPCTVLAQEPPAQHKKHQLQVLISHTQIHSGLDLEGNRKWQSLPSWGLNYNFQVADTWKIGLHSDIVVEDFQVAAMGRNEAEVLDRSYPIASALVASRKLADHFQLLIGIGGEFAPGQRFLLFRGGIEYGYYLDENWELIGNVTNDFKWEAYNSWAIGMGVSRLF</sequence>
<evidence type="ECO:0008006" key="4">
    <source>
        <dbReference type="Google" id="ProtNLM"/>
    </source>
</evidence>